<feature type="compositionally biased region" description="Basic and acidic residues" evidence="1">
    <location>
        <begin position="256"/>
        <end position="269"/>
    </location>
</feature>
<sequence>MAADSSPRRAGPVALAALFDEALQNLQPSPGTAAPQDGFLFSGNRHESVPRALFLDRRLTPLERNAWQVFRLQLNDDGLTAFPTYDQLRPYLASTPCSTQASHETVARALTLLRLTRWLSLVRRRRDPRTGRIQGNLYVLHDEPLSPFEAMQLDPDYLGLVSHALTHASKAVQTVGLHTLREIGEDPMISGRTLPSRLQVLTQRMARHGWGPGSYPQVSAIHDSEEGSDDLLRNLTGPSSESEAGPKPVSDGSLRNPKEDRTVRKDSINEVRTVPRARALHDLQLPERFLRLKDEQQAGALVALRQVDEHQRQAVLDEWAARCRGSAVRNPAGYLFGIIQKALRGEFKAWAGDTAQGSAATAAPSPAPPSPPVPPARPADPEVVRAHIARLRDVLRGA</sequence>
<dbReference type="EMBL" id="CAADIA010000006">
    <property type="protein sequence ID" value="VFR32288.1"/>
    <property type="molecule type" value="Genomic_DNA"/>
</dbReference>
<protein>
    <submittedName>
        <fullName evidence="2">Uncharacterized protein</fullName>
    </submittedName>
</protein>
<feature type="region of interest" description="Disordered" evidence="1">
    <location>
        <begin position="228"/>
        <end position="270"/>
    </location>
</feature>
<name>A0A484Q1N5_9ZZZZ</name>
<reference evidence="2" key="1">
    <citation type="submission" date="2019-03" db="EMBL/GenBank/DDBJ databases">
        <authorList>
            <person name="Danneels B."/>
        </authorList>
    </citation>
    <scope>NUCLEOTIDE SEQUENCE</scope>
</reference>
<feature type="region of interest" description="Disordered" evidence="1">
    <location>
        <begin position="356"/>
        <end position="381"/>
    </location>
</feature>
<gene>
    <name evidence="2" type="ORF">ANK1_4124</name>
    <name evidence="3" type="ORF">ANK2_4125</name>
</gene>
<dbReference type="AlphaFoldDB" id="A0A484Q1N5"/>
<evidence type="ECO:0000313" key="2">
    <source>
        <dbReference type="EMBL" id="VFR32288.1"/>
    </source>
</evidence>
<dbReference type="InterPro" id="IPR047749">
    <property type="entry name" value="STY4528-like"/>
</dbReference>
<dbReference type="EMBL" id="CAADIF010000005">
    <property type="protein sequence ID" value="VFR61136.1"/>
    <property type="molecule type" value="Genomic_DNA"/>
</dbReference>
<feature type="compositionally biased region" description="Pro residues" evidence="1">
    <location>
        <begin position="365"/>
        <end position="378"/>
    </location>
</feature>
<evidence type="ECO:0000256" key="1">
    <source>
        <dbReference type="SAM" id="MobiDB-lite"/>
    </source>
</evidence>
<accession>A0A484Q1N5</accession>
<dbReference type="NCBIfam" id="NF040582">
    <property type="entry name" value="STY4528_fam"/>
    <property type="match status" value="1"/>
</dbReference>
<evidence type="ECO:0000313" key="3">
    <source>
        <dbReference type="EMBL" id="VFR61136.1"/>
    </source>
</evidence>
<organism evidence="2">
    <name type="scientific">plant metagenome</name>
    <dbReference type="NCBI Taxonomy" id="1297885"/>
    <lineage>
        <taxon>unclassified sequences</taxon>
        <taxon>metagenomes</taxon>
        <taxon>organismal metagenomes</taxon>
    </lineage>
</organism>
<proteinExistence type="predicted"/>